<feature type="region of interest" description="Disordered" evidence="1">
    <location>
        <begin position="70"/>
        <end position="101"/>
    </location>
</feature>
<organism evidence="2 3">
    <name type="scientific">Tetraparma gracilis</name>
    <dbReference type="NCBI Taxonomy" id="2962635"/>
    <lineage>
        <taxon>Eukaryota</taxon>
        <taxon>Sar</taxon>
        <taxon>Stramenopiles</taxon>
        <taxon>Ochrophyta</taxon>
        <taxon>Bolidophyceae</taxon>
        <taxon>Parmales</taxon>
        <taxon>Triparmaceae</taxon>
        <taxon>Tetraparma</taxon>
    </lineage>
</organism>
<keyword evidence="3" id="KW-1185">Reference proteome</keyword>
<comment type="caution">
    <text evidence="2">The sequence shown here is derived from an EMBL/GenBank/DDBJ whole genome shotgun (WGS) entry which is preliminary data.</text>
</comment>
<evidence type="ECO:0000256" key="1">
    <source>
        <dbReference type="SAM" id="MobiDB-lite"/>
    </source>
</evidence>
<accession>A0ABQ6ND16</accession>
<feature type="compositionally biased region" description="Basic and acidic residues" evidence="1">
    <location>
        <begin position="91"/>
        <end position="101"/>
    </location>
</feature>
<name>A0ABQ6ND16_9STRA</name>
<dbReference type="EMBL" id="BRYB01006685">
    <property type="protein sequence ID" value="GMI55046.1"/>
    <property type="molecule type" value="Genomic_DNA"/>
</dbReference>
<evidence type="ECO:0000313" key="2">
    <source>
        <dbReference type="EMBL" id="GMI55046.1"/>
    </source>
</evidence>
<reference evidence="2 3" key="1">
    <citation type="journal article" date="2023" name="Commun. Biol.">
        <title>Genome analysis of Parmales, the sister group of diatoms, reveals the evolutionary specialization of diatoms from phago-mixotrophs to photoautotrophs.</title>
        <authorList>
            <person name="Ban H."/>
            <person name="Sato S."/>
            <person name="Yoshikawa S."/>
            <person name="Yamada K."/>
            <person name="Nakamura Y."/>
            <person name="Ichinomiya M."/>
            <person name="Sato N."/>
            <person name="Blanc-Mathieu R."/>
            <person name="Endo H."/>
            <person name="Kuwata A."/>
            <person name="Ogata H."/>
        </authorList>
    </citation>
    <scope>NUCLEOTIDE SEQUENCE [LARGE SCALE GENOMIC DNA]</scope>
</reference>
<gene>
    <name evidence="2" type="ORF">TeGR_g3308</name>
</gene>
<sequence length="156" mass="17727">MHHPPSRREKGRRRRASILTQLLGAVLRNTVLAASAVFGTIAFVIRWRELFYPSLCRRKVGQTDKDTVGGDSFGWGMFRRSEESSYPSKNQRQERDSVEPRLSDISDLTLDEAIRTPPNQMFGLDRGLMVGNGPSSDYMEMDWHSSLFEHAGARLV</sequence>
<dbReference type="Proteomes" id="UP001165060">
    <property type="component" value="Unassembled WGS sequence"/>
</dbReference>
<proteinExistence type="predicted"/>
<protein>
    <submittedName>
        <fullName evidence="2">Uncharacterized protein</fullName>
    </submittedName>
</protein>
<evidence type="ECO:0000313" key="3">
    <source>
        <dbReference type="Proteomes" id="UP001165060"/>
    </source>
</evidence>